<reference evidence="10" key="1">
    <citation type="journal article" date="2022" name="Biol. Control">
        <title>In silico genomic analysis of Rhodopseudomonas palustris strains revealed potential biocontrol agents and crop yield enhancers.</title>
        <authorList>
            <person name="Surachat K."/>
            <person name="Kantachote D."/>
            <person name="Deachamag P."/>
            <person name="Wonglapsuwan M."/>
        </authorList>
    </citation>
    <scope>NUCLEOTIDE SEQUENCE</scope>
    <source>
        <strain evidence="10">TLS06</strain>
    </source>
</reference>
<dbReference type="InterPro" id="IPR004597">
    <property type="entry name" value="Tag"/>
</dbReference>
<comment type="catalytic activity">
    <reaction evidence="6">
        <text>Hydrolysis of alkylated DNA, releasing 3-methyladenine.</text>
        <dbReference type="EC" id="3.2.2.20"/>
    </reaction>
</comment>
<keyword evidence="5" id="KW-0234">DNA repair</keyword>
<feature type="binding site" evidence="9">
    <location>
        <position position="190"/>
    </location>
    <ligand>
        <name>Zn(2+)</name>
        <dbReference type="ChEBI" id="CHEBI:29105"/>
    </ligand>
</feature>
<dbReference type="NCBIfam" id="TIGR00624">
    <property type="entry name" value="tag"/>
    <property type="match status" value="1"/>
</dbReference>
<dbReference type="InterPro" id="IPR011257">
    <property type="entry name" value="DNA_glycosylase"/>
</dbReference>
<dbReference type="RefSeq" id="WP_264075719.1">
    <property type="nucleotide sequence ID" value="NZ_CP076676.1"/>
</dbReference>
<evidence type="ECO:0000256" key="9">
    <source>
        <dbReference type="PIRSR" id="PIRSR604597-1"/>
    </source>
</evidence>
<dbReference type="InterPro" id="IPR005019">
    <property type="entry name" value="Adenine_glyco"/>
</dbReference>
<feature type="binding site" evidence="9">
    <location>
        <position position="28"/>
    </location>
    <ligand>
        <name>Zn(2+)</name>
        <dbReference type="ChEBI" id="CHEBI:29105"/>
    </ligand>
</feature>
<comment type="function">
    <text evidence="7">Hydrolysis of the deoxyribose N-glycosidic bond to excise 3-methyladenine from the damaged DNA polymer formed by alkylation lesions.</text>
</comment>
<dbReference type="EC" id="3.2.2.20" evidence="8"/>
<name>A0AAX3E135_RHOPL</name>
<dbReference type="InterPro" id="IPR052891">
    <property type="entry name" value="DNA-3mA_glycosylase"/>
</dbReference>
<evidence type="ECO:0000313" key="10">
    <source>
        <dbReference type="EMBL" id="UYO40782.1"/>
    </source>
</evidence>
<evidence type="ECO:0000256" key="1">
    <source>
        <dbReference type="ARBA" id="ARBA00022723"/>
    </source>
</evidence>
<dbReference type="AlphaFoldDB" id="A0AAX3E135"/>
<protein>
    <recommendedName>
        <fullName evidence="8">DNA-3-methyladenine glycosylase I</fullName>
        <ecNumber evidence="8">3.2.2.20</ecNumber>
    </recommendedName>
</protein>
<dbReference type="GO" id="GO:0006284">
    <property type="term" value="P:base-excision repair"/>
    <property type="evidence" value="ECO:0007669"/>
    <property type="project" value="InterPro"/>
</dbReference>
<proteinExistence type="predicted"/>
<evidence type="ECO:0000256" key="6">
    <source>
        <dbReference type="ARBA" id="ARBA00052558"/>
    </source>
</evidence>
<keyword evidence="2" id="KW-0227">DNA damage</keyword>
<accession>A0AAX3E135</accession>
<evidence type="ECO:0000256" key="7">
    <source>
        <dbReference type="ARBA" id="ARBA00057608"/>
    </source>
</evidence>
<dbReference type="GO" id="GO:0008725">
    <property type="term" value="F:DNA-3-methyladenine glycosylase activity"/>
    <property type="evidence" value="ECO:0007669"/>
    <property type="project" value="UniProtKB-EC"/>
</dbReference>
<dbReference type="Proteomes" id="UP001163166">
    <property type="component" value="Chromosome"/>
</dbReference>
<keyword evidence="1 9" id="KW-0479">Metal-binding</keyword>
<dbReference type="SUPFAM" id="SSF48150">
    <property type="entry name" value="DNA-glycosylase"/>
    <property type="match status" value="1"/>
</dbReference>
<evidence type="ECO:0000256" key="4">
    <source>
        <dbReference type="ARBA" id="ARBA00022833"/>
    </source>
</evidence>
<gene>
    <name evidence="10" type="ORF">KQX62_05605</name>
</gene>
<dbReference type="PANTHER" id="PTHR30037">
    <property type="entry name" value="DNA-3-METHYLADENINE GLYCOSYLASE 1"/>
    <property type="match status" value="1"/>
</dbReference>
<dbReference type="Pfam" id="PF03352">
    <property type="entry name" value="Adenine_glyco"/>
    <property type="match status" value="1"/>
</dbReference>
<evidence type="ECO:0000256" key="5">
    <source>
        <dbReference type="ARBA" id="ARBA00023204"/>
    </source>
</evidence>
<keyword evidence="4 9" id="KW-0862">Zinc</keyword>
<feature type="binding site" evidence="9">
    <location>
        <position position="15"/>
    </location>
    <ligand>
        <name>Zn(2+)</name>
        <dbReference type="ChEBI" id="CHEBI:29105"/>
    </ligand>
</feature>
<sequence length="218" mass="24154">MTRSARVGADGLVRCPWPGDDPLYVAYHDTEWGVPEYDDRALYEKLILDGFQAGLSWITILRKRENFRRAFDDFDPAKIARYDADKVAALMNDVGIVRNRAKIEGTIGSAKAWLKIQEEGPGFSKLLWDFVGGAPKVNSFKTIGSVPASTPLSVKISKDLAGRGFKFVGPTIVYAFMQAVGMVNDHLVDCHCHATCGQMKKPARRSAAPVKRAPLRQR</sequence>
<evidence type="ECO:0000256" key="8">
    <source>
        <dbReference type="ARBA" id="ARBA00066766"/>
    </source>
</evidence>
<evidence type="ECO:0000256" key="2">
    <source>
        <dbReference type="ARBA" id="ARBA00022763"/>
    </source>
</evidence>
<dbReference type="Gene3D" id="1.10.340.30">
    <property type="entry name" value="Hypothetical protein, domain 2"/>
    <property type="match status" value="1"/>
</dbReference>
<evidence type="ECO:0000313" key="11">
    <source>
        <dbReference type="Proteomes" id="UP001163166"/>
    </source>
</evidence>
<dbReference type="GO" id="GO:0046872">
    <property type="term" value="F:metal ion binding"/>
    <property type="evidence" value="ECO:0007669"/>
    <property type="project" value="UniProtKB-KW"/>
</dbReference>
<evidence type="ECO:0000256" key="3">
    <source>
        <dbReference type="ARBA" id="ARBA00022801"/>
    </source>
</evidence>
<dbReference type="EMBL" id="CP076676">
    <property type="protein sequence ID" value="UYO40782.1"/>
    <property type="molecule type" value="Genomic_DNA"/>
</dbReference>
<dbReference type="FunFam" id="1.10.340.30:FF:000009">
    <property type="entry name" value="DNA-3-methyladenine glycosylase I"/>
    <property type="match status" value="1"/>
</dbReference>
<keyword evidence="3" id="KW-0378">Hydrolase</keyword>
<feature type="binding site" evidence="9">
    <location>
        <position position="186"/>
    </location>
    <ligand>
        <name>Zn(2+)</name>
        <dbReference type="ChEBI" id="CHEBI:29105"/>
    </ligand>
</feature>
<organism evidence="10 11">
    <name type="scientific">Rhodopseudomonas palustris</name>
    <dbReference type="NCBI Taxonomy" id="1076"/>
    <lineage>
        <taxon>Bacteria</taxon>
        <taxon>Pseudomonadati</taxon>
        <taxon>Pseudomonadota</taxon>
        <taxon>Alphaproteobacteria</taxon>
        <taxon>Hyphomicrobiales</taxon>
        <taxon>Nitrobacteraceae</taxon>
        <taxon>Rhodopseudomonas</taxon>
    </lineage>
</organism>
<dbReference type="PANTHER" id="PTHR30037:SF4">
    <property type="entry name" value="DNA-3-METHYLADENINE GLYCOSYLASE I"/>
    <property type="match status" value="1"/>
</dbReference>